<sequence>MWLLENPWPPAFAAITIAIVLVVAWSRTGRQPLLIGSIVCAVCGVFAFIVDVAVVTEAEIVEQRVHDFVSAVESGDAEESISYISELLESERAQIYFAMERFSVDPGVRISDMIAQTRLNDTLATTEFRANGRVTAKDYDYNVHAATRWKLSWQKEGDEWKIAEIQRLDPLTGATISLMSRVNVR</sequence>
<dbReference type="EMBL" id="CP036316">
    <property type="protein sequence ID" value="QDT64814.1"/>
    <property type="molecule type" value="Genomic_DNA"/>
</dbReference>
<evidence type="ECO:0000256" key="1">
    <source>
        <dbReference type="SAM" id="Phobius"/>
    </source>
</evidence>
<proteinExistence type="predicted"/>
<protein>
    <recommendedName>
        <fullName evidence="4">DUF4440 domain-containing protein</fullName>
    </recommendedName>
</protein>
<keyword evidence="1" id="KW-0812">Transmembrane</keyword>
<evidence type="ECO:0000313" key="2">
    <source>
        <dbReference type="EMBL" id="QDT64814.1"/>
    </source>
</evidence>
<organism evidence="2 3">
    <name type="scientific">Calycomorphotria hydatis</name>
    <dbReference type="NCBI Taxonomy" id="2528027"/>
    <lineage>
        <taxon>Bacteria</taxon>
        <taxon>Pseudomonadati</taxon>
        <taxon>Planctomycetota</taxon>
        <taxon>Planctomycetia</taxon>
        <taxon>Planctomycetales</taxon>
        <taxon>Planctomycetaceae</taxon>
        <taxon>Calycomorphotria</taxon>
    </lineage>
</organism>
<dbReference type="OrthoDB" id="214920at2"/>
<evidence type="ECO:0000313" key="3">
    <source>
        <dbReference type="Proteomes" id="UP000319976"/>
    </source>
</evidence>
<dbReference type="AlphaFoldDB" id="A0A517T8V7"/>
<name>A0A517T8V7_9PLAN</name>
<feature type="transmembrane region" description="Helical" evidence="1">
    <location>
        <begin position="33"/>
        <end position="55"/>
    </location>
</feature>
<gene>
    <name evidence="2" type="ORF">V22_20570</name>
</gene>
<keyword evidence="1" id="KW-1133">Transmembrane helix</keyword>
<dbReference type="KEGG" id="chya:V22_20570"/>
<keyword evidence="3" id="KW-1185">Reference proteome</keyword>
<evidence type="ECO:0008006" key="4">
    <source>
        <dbReference type="Google" id="ProtNLM"/>
    </source>
</evidence>
<dbReference type="RefSeq" id="WP_145262285.1">
    <property type="nucleotide sequence ID" value="NZ_CP036316.1"/>
</dbReference>
<dbReference type="Proteomes" id="UP000319976">
    <property type="component" value="Chromosome"/>
</dbReference>
<reference evidence="2 3" key="1">
    <citation type="submission" date="2019-02" db="EMBL/GenBank/DDBJ databases">
        <title>Deep-cultivation of Planctomycetes and their phenomic and genomic characterization uncovers novel biology.</title>
        <authorList>
            <person name="Wiegand S."/>
            <person name="Jogler M."/>
            <person name="Boedeker C."/>
            <person name="Pinto D."/>
            <person name="Vollmers J."/>
            <person name="Rivas-Marin E."/>
            <person name="Kohn T."/>
            <person name="Peeters S.H."/>
            <person name="Heuer A."/>
            <person name="Rast P."/>
            <person name="Oberbeckmann S."/>
            <person name="Bunk B."/>
            <person name="Jeske O."/>
            <person name="Meyerdierks A."/>
            <person name="Storesund J.E."/>
            <person name="Kallscheuer N."/>
            <person name="Luecker S."/>
            <person name="Lage O.M."/>
            <person name="Pohl T."/>
            <person name="Merkel B.J."/>
            <person name="Hornburger P."/>
            <person name="Mueller R.-W."/>
            <person name="Bruemmer F."/>
            <person name="Labrenz M."/>
            <person name="Spormann A.M."/>
            <person name="Op den Camp H."/>
            <person name="Overmann J."/>
            <person name="Amann R."/>
            <person name="Jetten M.S.M."/>
            <person name="Mascher T."/>
            <person name="Medema M.H."/>
            <person name="Devos D.P."/>
            <person name="Kaster A.-K."/>
            <person name="Ovreas L."/>
            <person name="Rohde M."/>
            <person name="Galperin M.Y."/>
            <person name="Jogler C."/>
        </authorList>
    </citation>
    <scope>NUCLEOTIDE SEQUENCE [LARGE SCALE GENOMIC DNA]</scope>
    <source>
        <strain evidence="2 3">V22</strain>
    </source>
</reference>
<feature type="transmembrane region" description="Helical" evidence="1">
    <location>
        <begin position="6"/>
        <end position="26"/>
    </location>
</feature>
<keyword evidence="1" id="KW-0472">Membrane</keyword>
<accession>A0A517T8V7</accession>